<organism evidence="3 4">
    <name type="scientific">Dendrothele bispora (strain CBS 962.96)</name>
    <dbReference type="NCBI Taxonomy" id="1314807"/>
    <lineage>
        <taxon>Eukaryota</taxon>
        <taxon>Fungi</taxon>
        <taxon>Dikarya</taxon>
        <taxon>Basidiomycota</taxon>
        <taxon>Agaricomycotina</taxon>
        <taxon>Agaricomycetes</taxon>
        <taxon>Agaricomycetidae</taxon>
        <taxon>Agaricales</taxon>
        <taxon>Agaricales incertae sedis</taxon>
        <taxon>Dendrothele</taxon>
    </lineage>
</organism>
<dbReference type="Gene3D" id="1.20.1280.50">
    <property type="match status" value="1"/>
</dbReference>
<evidence type="ECO:0000313" key="3">
    <source>
        <dbReference type="EMBL" id="THV06337.1"/>
    </source>
</evidence>
<name>A0A4S8MT49_DENBC</name>
<gene>
    <name evidence="3" type="ORF">K435DRAFT_773301</name>
</gene>
<evidence type="ECO:0000256" key="1">
    <source>
        <dbReference type="SAM" id="MobiDB-lite"/>
    </source>
</evidence>
<dbReference type="SUPFAM" id="SSF81383">
    <property type="entry name" value="F-box domain"/>
    <property type="match status" value="1"/>
</dbReference>
<dbReference type="Pfam" id="PF12937">
    <property type="entry name" value="F-box-like"/>
    <property type="match status" value="1"/>
</dbReference>
<dbReference type="AlphaFoldDB" id="A0A4S8MT49"/>
<evidence type="ECO:0000313" key="4">
    <source>
        <dbReference type="Proteomes" id="UP000297245"/>
    </source>
</evidence>
<dbReference type="InterPro" id="IPR001810">
    <property type="entry name" value="F-box_dom"/>
</dbReference>
<feature type="compositionally biased region" description="Low complexity" evidence="1">
    <location>
        <begin position="377"/>
        <end position="394"/>
    </location>
</feature>
<proteinExistence type="predicted"/>
<feature type="compositionally biased region" description="Low complexity" evidence="1">
    <location>
        <begin position="410"/>
        <end position="433"/>
    </location>
</feature>
<dbReference type="InterPro" id="IPR036047">
    <property type="entry name" value="F-box-like_dom_sf"/>
</dbReference>
<feature type="region of interest" description="Disordered" evidence="1">
    <location>
        <begin position="377"/>
        <end position="451"/>
    </location>
</feature>
<keyword evidence="4" id="KW-1185">Reference proteome</keyword>
<feature type="compositionally biased region" description="Basic and acidic residues" evidence="1">
    <location>
        <begin position="395"/>
        <end position="407"/>
    </location>
</feature>
<feature type="region of interest" description="Disordered" evidence="1">
    <location>
        <begin position="665"/>
        <end position="698"/>
    </location>
</feature>
<feature type="region of interest" description="Disordered" evidence="1">
    <location>
        <begin position="543"/>
        <end position="563"/>
    </location>
</feature>
<dbReference type="EMBL" id="ML179043">
    <property type="protein sequence ID" value="THV06337.1"/>
    <property type="molecule type" value="Genomic_DNA"/>
</dbReference>
<reference evidence="3 4" key="1">
    <citation type="journal article" date="2019" name="Nat. Ecol. Evol.">
        <title>Megaphylogeny resolves global patterns of mushroom evolution.</title>
        <authorList>
            <person name="Varga T."/>
            <person name="Krizsan K."/>
            <person name="Foldi C."/>
            <person name="Dima B."/>
            <person name="Sanchez-Garcia M."/>
            <person name="Sanchez-Ramirez S."/>
            <person name="Szollosi G.J."/>
            <person name="Szarkandi J.G."/>
            <person name="Papp V."/>
            <person name="Albert L."/>
            <person name="Andreopoulos W."/>
            <person name="Angelini C."/>
            <person name="Antonin V."/>
            <person name="Barry K.W."/>
            <person name="Bougher N.L."/>
            <person name="Buchanan P."/>
            <person name="Buyck B."/>
            <person name="Bense V."/>
            <person name="Catcheside P."/>
            <person name="Chovatia M."/>
            <person name="Cooper J."/>
            <person name="Damon W."/>
            <person name="Desjardin D."/>
            <person name="Finy P."/>
            <person name="Geml J."/>
            <person name="Haridas S."/>
            <person name="Hughes K."/>
            <person name="Justo A."/>
            <person name="Karasinski D."/>
            <person name="Kautmanova I."/>
            <person name="Kiss B."/>
            <person name="Kocsube S."/>
            <person name="Kotiranta H."/>
            <person name="LaButti K.M."/>
            <person name="Lechner B.E."/>
            <person name="Liimatainen K."/>
            <person name="Lipzen A."/>
            <person name="Lukacs Z."/>
            <person name="Mihaltcheva S."/>
            <person name="Morgado L.N."/>
            <person name="Niskanen T."/>
            <person name="Noordeloos M.E."/>
            <person name="Ohm R.A."/>
            <person name="Ortiz-Santana B."/>
            <person name="Ovrebo C."/>
            <person name="Racz N."/>
            <person name="Riley R."/>
            <person name="Savchenko A."/>
            <person name="Shiryaev A."/>
            <person name="Soop K."/>
            <person name="Spirin V."/>
            <person name="Szebenyi C."/>
            <person name="Tomsovsky M."/>
            <person name="Tulloss R.E."/>
            <person name="Uehling J."/>
            <person name="Grigoriev I.V."/>
            <person name="Vagvolgyi C."/>
            <person name="Papp T."/>
            <person name="Martin F.M."/>
            <person name="Miettinen O."/>
            <person name="Hibbett D.S."/>
            <person name="Nagy L.G."/>
        </authorList>
    </citation>
    <scope>NUCLEOTIDE SEQUENCE [LARGE SCALE GENOMIC DNA]</scope>
    <source>
        <strain evidence="3 4">CBS 962.96</strain>
    </source>
</reference>
<feature type="domain" description="F-box" evidence="2">
    <location>
        <begin position="4"/>
        <end position="55"/>
    </location>
</feature>
<evidence type="ECO:0000259" key="2">
    <source>
        <dbReference type="Pfam" id="PF12937"/>
    </source>
</evidence>
<sequence length="797" mass="88516">MSFLSLPQEVVEEILILCALFHSPTSIACLAQTSRYFRDIIYDTTDNHLWREVYLTTFDDPRPSFDCVNTAIAKGPFQVEVGGDFDWRTRYQASIQLEKIFKKGIIAVNGVESEPNYLRDSFKALLSAIDTAHPRNPSPPEQISFKEFFQSGSRPSDSRNINWLTECVSTGFPPTLLQKLIGESPFKDTTPLSCLPGRLILHPSWDYSEAGQAFYKIAFQTGFRPLSGRELPSNSSIPSFPAHSDFKSLNKGEARILTSEKQRFLARAAARRRVYNLPFLSADRCWGPFLTLRTLEDSSKQGTRTHRYGIRTEVSELERLLGEDYHGADPEVGEIMNDFRLFFQELEGSIARYTLNEGFEADEDDEENAVDAAQVSASNNTNNSAGSSGSANASHNRDSDTDSHTVIHFDSSPDVDFSSNSSDSDITSSGRSSPYPQLHPDTESSNTVPAPIYPIHPEYPHLLQPDYAFLFAARNVVQINLLERFSATGSVPVWPWFTNEDAVHSTRTLLDSLNGLEGLDGLRMGSAPGFWDGINGEERRQGWGFSKSGSDLEGEPEPVPRSGLTKESFFKETKIDLDEERRKAKAKNPELELDDDGWDWAGIEGKWIRAACWMDYRDLLFLNLRATTYANEARSSSLSEDIQETCVVFPMDLIIIGYSHAKPPHALPSTAPSPSTEKGKGKGKASAQDQDIDSNEYKSRSSYNPLVYTLPIIHVTGKYSGTQHIIRVAQGTVRMIGDGAVRWSLITSDAGTGREEWVMEGVQIGGIGSALGVAGMWTGAQHERGDPLGPTWAWKIA</sequence>
<dbReference type="Proteomes" id="UP000297245">
    <property type="component" value="Unassembled WGS sequence"/>
</dbReference>
<accession>A0A4S8MT49</accession>
<protein>
    <recommendedName>
        <fullName evidence="2">F-box domain-containing protein</fullName>
    </recommendedName>
</protein>
<dbReference type="OrthoDB" id="3226064at2759"/>